<dbReference type="AlphaFoldDB" id="A0A1I2L7P9"/>
<evidence type="ECO:0000313" key="1">
    <source>
        <dbReference type="EMBL" id="SFF74578.1"/>
    </source>
</evidence>
<reference evidence="2" key="1">
    <citation type="submission" date="2016-10" db="EMBL/GenBank/DDBJ databases">
        <authorList>
            <person name="Varghese N."/>
            <person name="Submissions S."/>
        </authorList>
    </citation>
    <scope>NUCLEOTIDE SEQUENCE [LARGE SCALE GENOMIC DNA]</scope>
    <source>
        <strain evidence="2">DSM 23515</strain>
    </source>
</reference>
<dbReference type="Pfam" id="PF04237">
    <property type="entry name" value="YjbR"/>
    <property type="match status" value="1"/>
</dbReference>
<dbReference type="GO" id="GO:0003677">
    <property type="term" value="F:DNA binding"/>
    <property type="evidence" value="ECO:0007669"/>
    <property type="project" value="UniProtKB-KW"/>
</dbReference>
<dbReference type="EMBL" id="FOOH01000007">
    <property type="protein sequence ID" value="SFF74578.1"/>
    <property type="molecule type" value="Genomic_DNA"/>
</dbReference>
<dbReference type="InterPro" id="IPR038056">
    <property type="entry name" value="YjbR-like_sf"/>
</dbReference>
<gene>
    <name evidence="1" type="ORF">SAMN04488033_107103</name>
</gene>
<dbReference type="PANTHER" id="PTHR35145:SF1">
    <property type="entry name" value="CYTOPLASMIC PROTEIN"/>
    <property type="match status" value="1"/>
</dbReference>
<proteinExistence type="predicted"/>
<accession>A0A1I2L7P9</accession>
<name>A0A1I2L7P9_9FLAO</name>
<sequence>MTILKYMDIETLRNYCISKKGVTEGLPFGPDTLVFKVMGKMFALAGLDAIPLSVNLKCDPEEAIRLREEYENNILPGYHMNKQHWNTVILDGHLKPDFIFQLVDDSYNLVEAGLTKKQQQELKDLDE</sequence>
<dbReference type="InterPro" id="IPR058532">
    <property type="entry name" value="YjbR/MT2646/Rv2570-like"/>
</dbReference>
<dbReference type="PANTHER" id="PTHR35145">
    <property type="entry name" value="CYTOPLASMIC PROTEIN-RELATED"/>
    <property type="match status" value="1"/>
</dbReference>
<protein>
    <submittedName>
        <fullName evidence="1">Predicted DNA-binding protein, MmcQ/YjbR family</fullName>
    </submittedName>
</protein>
<organism evidence="1 2">
    <name type="scientific">Salegentibacter agarivorans</name>
    <dbReference type="NCBI Taxonomy" id="345907"/>
    <lineage>
        <taxon>Bacteria</taxon>
        <taxon>Pseudomonadati</taxon>
        <taxon>Bacteroidota</taxon>
        <taxon>Flavobacteriia</taxon>
        <taxon>Flavobacteriales</taxon>
        <taxon>Flavobacteriaceae</taxon>
        <taxon>Salegentibacter</taxon>
    </lineage>
</organism>
<dbReference type="SUPFAM" id="SSF142906">
    <property type="entry name" value="YjbR-like"/>
    <property type="match status" value="1"/>
</dbReference>
<keyword evidence="1" id="KW-0238">DNA-binding</keyword>
<dbReference type="InterPro" id="IPR007351">
    <property type="entry name" value="YjbR"/>
</dbReference>
<keyword evidence="2" id="KW-1185">Reference proteome</keyword>
<dbReference type="Gene3D" id="3.90.1150.30">
    <property type="match status" value="1"/>
</dbReference>
<dbReference type="Proteomes" id="UP000199116">
    <property type="component" value="Unassembled WGS sequence"/>
</dbReference>
<evidence type="ECO:0000313" key="2">
    <source>
        <dbReference type="Proteomes" id="UP000199116"/>
    </source>
</evidence>